<dbReference type="InterPro" id="IPR049817">
    <property type="entry name" value="Encap_f2b"/>
</dbReference>
<dbReference type="Gene3D" id="2.60.120.10">
    <property type="entry name" value="Jelly Rolls"/>
    <property type="match status" value="1"/>
</dbReference>
<reference evidence="3" key="1">
    <citation type="journal article" date="2019" name="Int. J. Syst. Evol. Microbiol.">
        <title>The Global Catalogue of Microorganisms (GCM) 10K type strain sequencing project: providing services to taxonomists for standard genome sequencing and annotation.</title>
        <authorList>
            <consortium name="The Broad Institute Genomics Platform"/>
            <consortium name="The Broad Institute Genome Sequencing Center for Infectious Disease"/>
            <person name="Wu L."/>
            <person name="Ma J."/>
        </authorList>
    </citation>
    <scope>NUCLEOTIDE SEQUENCE [LARGE SCALE GENOMIC DNA]</scope>
    <source>
        <strain evidence="3">JCM 31486</strain>
    </source>
</reference>
<feature type="domain" description="Cyclic nucleotide-binding" evidence="1">
    <location>
        <begin position="1"/>
        <end position="96"/>
    </location>
</feature>
<accession>A0ABW3M9V8</accession>
<dbReference type="InterPro" id="IPR018490">
    <property type="entry name" value="cNMP-bd_dom_sf"/>
</dbReference>
<dbReference type="SMART" id="SM00100">
    <property type="entry name" value="cNMP"/>
    <property type="match status" value="1"/>
</dbReference>
<evidence type="ECO:0000313" key="3">
    <source>
        <dbReference type="Proteomes" id="UP001597045"/>
    </source>
</evidence>
<evidence type="ECO:0000313" key="2">
    <source>
        <dbReference type="EMBL" id="MFD1047536.1"/>
    </source>
</evidence>
<dbReference type="PROSITE" id="PS50042">
    <property type="entry name" value="CNMP_BINDING_3"/>
    <property type="match status" value="1"/>
</dbReference>
<dbReference type="Pfam" id="PF19307">
    <property type="entry name" value="SrpI-like"/>
    <property type="match status" value="1"/>
</dbReference>
<evidence type="ECO:0000259" key="1">
    <source>
        <dbReference type="PROSITE" id="PS50042"/>
    </source>
</evidence>
<comment type="caution">
    <text evidence="2">The sequence shown here is derived from an EMBL/GenBank/DDBJ whole genome shotgun (WGS) entry which is preliminary data.</text>
</comment>
<dbReference type="Proteomes" id="UP001597045">
    <property type="component" value="Unassembled WGS sequence"/>
</dbReference>
<dbReference type="PANTHER" id="PTHR24567:SF74">
    <property type="entry name" value="HTH-TYPE TRANSCRIPTIONAL REGULATOR ARCR"/>
    <property type="match status" value="1"/>
</dbReference>
<organism evidence="2 3">
    <name type="scientific">Kibdelosporangium lantanae</name>
    <dbReference type="NCBI Taxonomy" id="1497396"/>
    <lineage>
        <taxon>Bacteria</taxon>
        <taxon>Bacillati</taxon>
        <taxon>Actinomycetota</taxon>
        <taxon>Actinomycetes</taxon>
        <taxon>Pseudonocardiales</taxon>
        <taxon>Pseudonocardiaceae</taxon>
        <taxon>Kibdelosporangium</taxon>
    </lineage>
</organism>
<proteinExistence type="predicted"/>
<dbReference type="InterPro" id="IPR000595">
    <property type="entry name" value="cNMP-bd_dom"/>
</dbReference>
<dbReference type="InterPro" id="IPR045641">
    <property type="entry name" value="SrpI-like"/>
</dbReference>
<name>A0ABW3M9V8_9PSEU</name>
<dbReference type="InterPro" id="IPR050397">
    <property type="entry name" value="Env_Response_Regulators"/>
</dbReference>
<dbReference type="Pfam" id="PF00027">
    <property type="entry name" value="cNMP_binding"/>
    <property type="match status" value="1"/>
</dbReference>
<dbReference type="CDD" id="cd00038">
    <property type="entry name" value="CAP_ED"/>
    <property type="match status" value="1"/>
</dbReference>
<protein>
    <submittedName>
        <fullName evidence="2">Family 2B encapsulin nanocompartment shell protein</fullName>
    </submittedName>
</protein>
<dbReference type="NCBIfam" id="NF041163">
    <property type="entry name" value="encap_f2b"/>
    <property type="match status" value="1"/>
</dbReference>
<dbReference type="InterPro" id="IPR018488">
    <property type="entry name" value="cNMP-bd_CS"/>
</dbReference>
<dbReference type="PANTHER" id="PTHR24567">
    <property type="entry name" value="CRP FAMILY TRANSCRIPTIONAL REGULATORY PROTEIN"/>
    <property type="match status" value="1"/>
</dbReference>
<dbReference type="PROSITE" id="PS00888">
    <property type="entry name" value="CNMP_BINDING_1"/>
    <property type="match status" value="1"/>
</dbReference>
<gene>
    <name evidence="2" type="ORF">ACFQ1S_19315</name>
</gene>
<dbReference type="InterPro" id="IPR014710">
    <property type="entry name" value="RmlC-like_jellyroll"/>
</dbReference>
<keyword evidence="3" id="KW-1185">Reference proteome</keyword>
<sequence length="364" mass="40496">MVAALADRFQQQVYEPGDPIVQSGQPADRVVLVAHGKATKVGVGEYGDETVLDTIADGEYFGDHCLVGDTHDWDYTVRARTRVTVLTLPRNAFEAVTDQSDTLRAHVERVLANPKRASNTKGEAEIQLTSGHTGEIALANTFVDYELRPREYELSLAQTVLRIHTRVADLYNNPMNQVDQQLRLTIEALRERQEHDMVNNPNFGLLHNADLKQRIHTQSGPPTPEDMDELISRRRKTQFILAHPRAIAAFGQECSKRGIYPDTTEVDGKRAQAWRNIPVLPCDKIPVSETGQTSIIAMRTGEKNQGVIGLQHTGLADEYEPGLNVRFMGINDKAVMSYLVSTYYSVAILVPDAVGVLENVELGR</sequence>
<dbReference type="SUPFAM" id="SSF51206">
    <property type="entry name" value="cAMP-binding domain-like"/>
    <property type="match status" value="1"/>
</dbReference>
<dbReference type="EMBL" id="JBHTIS010001123">
    <property type="protein sequence ID" value="MFD1047536.1"/>
    <property type="molecule type" value="Genomic_DNA"/>
</dbReference>